<accession>E5A1M0</accession>
<feature type="transmembrane region" description="Helical" evidence="1">
    <location>
        <begin position="20"/>
        <end position="46"/>
    </location>
</feature>
<keyword evidence="1" id="KW-1133">Transmembrane helix</keyword>
<dbReference type="InParanoid" id="E5A1M0"/>
<keyword evidence="1" id="KW-0472">Membrane</keyword>
<evidence type="ECO:0000313" key="2">
    <source>
        <dbReference type="EMBL" id="CBX97484.1"/>
    </source>
</evidence>
<dbReference type="Proteomes" id="UP000002668">
    <property type="component" value="Genome"/>
</dbReference>
<evidence type="ECO:0000313" key="3">
    <source>
        <dbReference type="Proteomes" id="UP000002668"/>
    </source>
</evidence>
<dbReference type="EMBL" id="FP929131">
    <property type="protein sequence ID" value="CBX97484.1"/>
    <property type="molecule type" value="Genomic_DNA"/>
</dbReference>
<gene>
    <name evidence="2" type="ORF">LEMA_uP106150.1</name>
</gene>
<keyword evidence="1" id="KW-0812">Transmembrane</keyword>
<dbReference type="VEuPathDB" id="FungiDB:LEMA_uP106150.1"/>
<sequence length="79" mass="8850">MTGLTLDSWDYNSPTAAALGTVYFFPAFFSLAVISRFASLGLFHLLGFGLGRGRRRVWERERERKGREWIVGIAAQVGV</sequence>
<proteinExistence type="predicted"/>
<protein>
    <submittedName>
        <fullName evidence="2">Predicted protein</fullName>
    </submittedName>
</protein>
<dbReference type="HOGENOM" id="CLU_2606472_0_0_1"/>
<reference evidence="3" key="1">
    <citation type="journal article" date="2011" name="Nat. Commun.">
        <title>Effector diversification within compartments of the Leptosphaeria maculans genome affected by Repeat-Induced Point mutations.</title>
        <authorList>
            <person name="Rouxel T."/>
            <person name="Grandaubert J."/>
            <person name="Hane J.K."/>
            <person name="Hoede C."/>
            <person name="van de Wouw A.P."/>
            <person name="Couloux A."/>
            <person name="Dominguez V."/>
            <person name="Anthouard V."/>
            <person name="Bally P."/>
            <person name="Bourras S."/>
            <person name="Cozijnsen A.J."/>
            <person name="Ciuffetti L.M."/>
            <person name="Degrave A."/>
            <person name="Dilmaghani A."/>
            <person name="Duret L."/>
            <person name="Fudal I."/>
            <person name="Goodwin S.B."/>
            <person name="Gout L."/>
            <person name="Glaser N."/>
            <person name="Linglin J."/>
            <person name="Kema G.H.J."/>
            <person name="Lapalu N."/>
            <person name="Lawrence C.B."/>
            <person name="May K."/>
            <person name="Meyer M."/>
            <person name="Ollivier B."/>
            <person name="Poulain J."/>
            <person name="Schoch C.L."/>
            <person name="Simon A."/>
            <person name="Spatafora J.W."/>
            <person name="Stachowiak A."/>
            <person name="Turgeon B.G."/>
            <person name="Tyler B.M."/>
            <person name="Vincent D."/>
            <person name="Weissenbach J."/>
            <person name="Amselem J."/>
            <person name="Quesneville H."/>
            <person name="Oliver R.P."/>
            <person name="Wincker P."/>
            <person name="Balesdent M.-H."/>
            <person name="Howlett B.J."/>
        </authorList>
    </citation>
    <scope>NUCLEOTIDE SEQUENCE [LARGE SCALE GENOMIC DNA]</scope>
    <source>
        <strain evidence="3">JN3 / isolate v23.1.3 / race Av1-4-5-6-7-8</strain>
    </source>
</reference>
<name>E5A1M0_LEPMJ</name>
<evidence type="ECO:0000256" key="1">
    <source>
        <dbReference type="SAM" id="Phobius"/>
    </source>
</evidence>
<keyword evidence="3" id="KW-1185">Reference proteome</keyword>
<dbReference type="AlphaFoldDB" id="E5A1M0"/>
<organism evidence="3">
    <name type="scientific">Leptosphaeria maculans (strain JN3 / isolate v23.1.3 / race Av1-4-5-6-7-8)</name>
    <name type="common">Blackleg fungus</name>
    <name type="synonym">Phoma lingam</name>
    <dbReference type="NCBI Taxonomy" id="985895"/>
    <lineage>
        <taxon>Eukaryota</taxon>
        <taxon>Fungi</taxon>
        <taxon>Dikarya</taxon>
        <taxon>Ascomycota</taxon>
        <taxon>Pezizomycotina</taxon>
        <taxon>Dothideomycetes</taxon>
        <taxon>Pleosporomycetidae</taxon>
        <taxon>Pleosporales</taxon>
        <taxon>Pleosporineae</taxon>
        <taxon>Leptosphaeriaceae</taxon>
        <taxon>Plenodomus</taxon>
        <taxon>Plenodomus lingam/Leptosphaeria maculans species complex</taxon>
    </lineage>
</organism>